<comment type="caution">
    <text evidence="3">The sequence shown here is derived from an EMBL/GenBank/DDBJ whole genome shotgun (WGS) entry which is preliminary data.</text>
</comment>
<dbReference type="EMBL" id="LIBJ01000021">
    <property type="protein sequence ID" value="KRO49316.1"/>
    <property type="molecule type" value="Genomic_DNA"/>
</dbReference>
<keyword evidence="1" id="KW-1133">Transmembrane helix</keyword>
<keyword evidence="1" id="KW-0472">Membrane</keyword>
<dbReference type="InterPro" id="IPR051599">
    <property type="entry name" value="Cell_Envelope_Assoc"/>
</dbReference>
<dbReference type="PANTHER" id="PTHR30336">
    <property type="entry name" value="INNER MEMBRANE PROTEIN, PROBABLE PERMEASE"/>
    <property type="match status" value="1"/>
</dbReference>
<sequence>MRVVGPLIIISLMYGCINLTQVWWVGRSDQARAVDAIVVLGVAQYDGRPSPQLRARLDHALELWQEGLSPLVITTGGNQPGDRFTEAETSANYLIEGLVGVAVPVESIVQENSGSTTRESLIGVRNIMQDRGLHSVLIVTDPYHSLRSRLIAQDLGLVAYISPTRTSPLRGSSEVSRHVREALGIAVAHLIGFANLERLNK</sequence>
<dbReference type="Pfam" id="PF02698">
    <property type="entry name" value="DUF218"/>
    <property type="match status" value="1"/>
</dbReference>
<dbReference type="CDD" id="cd06259">
    <property type="entry name" value="YdcF-like"/>
    <property type="match status" value="1"/>
</dbReference>
<reference evidence="3 4" key="1">
    <citation type="submission" date="2015-10" db="EMBL/GenBank/DDBJ databases">
        <title>Metagenome-Assembled Genomes uncover a global brackish microbiome.</title>
        <authorList>
            <person name="Hugerth L.W."/>
            <person name="Larsson J."/>
            <person name="Alneberg J."/>
            <person name="Lindh M.V."/>
            <person name="Legrand C."/>
            <person name="Pinhassi J."/>
            <person name="Andersson A.F."/>
        </authorList>
    </citation>
    <scope>NUCLEOTIDE SEQUENCE [LARGE SCALE GENOMIC DNA]</scope>
    <source>
        <strain evidence="3">BACL6 MAG-120924-bin43</strain>
    </source>
</reference>
<gene>
    <name evidence="3" type="ORF">ABR75_07615</name>
</gene>
<feature type="transmembrane region" description="Helical" evidence="1">
    <location>
        <begin position="6"/>
        <end position="25"/>
    </location>
</feature>
<accession>A0A0R2QGF1</accession>
<dbReference type="Gene3D" id="3.40.50.620">
    <property type="entry name" value="HUPs"/>
    <property type="match status" value="1"/>
</dbReference>
<dbReference type="InterPro" id="IPR014729">
    <property type="entry name" value="Rossmann-like_a/b/a_fold"/>
</dbReference>
<dbReference type="Proteomes" id="UP000051017">
    <property type="component" value="Unassembled WGS sequence"/>
</dbReference>
<protein>
    <recommendedName>
        <fullName evidence="2">DUF218 domain-containing protein</fullName>
    </recommendedName>
</protein>
<dbReference type="AlphaFoldDB" id="A0A0R2QGF1"/>
<evidence type="ECO:0000256" key="1">
    <source>
        <dbReference type="SAM" id="Phobius"/>
    </source>
</evidence>
<proteinExistence type="predicted"/>
<dbReference type="InterPro" id="IPR003848">
    <property type="entry name" value="DUF218"/>
</dbReference>
<feature type="domain" description="DUF218" evidence="2">
    <location>
        <begin position="35"/>
        <end position="169"/>
    </location>
</feature>
<name>A0A0R2QGF1_9ACTN</name>
<keyword evidence="1" id="KW-0812">Transmembrane</keyword>
<dbReference type="PROSITE" id="PS51257">
    <property type="entry name" value="PROKAR_LIPOPROTEIN"/>
    <property type="match status" value="1"/>
</dbReference>
<evidence type="ECO:0000313" key="4">
    <source>
        <dbReference type="Proteomes" id="UP000051017"/>
    </source>
</evidence>
<organism evidence="3 4">
    <name type="scientific">Acidimicrobiia bacterium BACL6 MAG-120924-bin43</name>
    <dbReference type="NCBI Taxonomy" id="1655583"/>
    <lineage>
        <taxon>Bacteria</taxon>
        <taxon>Bacillati</taxon>
        <taxon>Actinomycetota</taxon>
        <taxon>Acidimicrobiia</taxon>
        <taxon>acIV cluster</taxon>
    </lineage>
</organism>
<evidence type="ECO:0000313" key="3">
    <source>
        <dbReference type="EMBL" id="KRO49316.1"/>
    </source>
</evidence>
<evidence type="ECO:0000259" key="2">
    <source>
        <dbReference type="Pfam" id="PF02698"/>
    </source>
</evidence>
<dbReference type="PANTHER" id="PTHR30336:SF20">
    <property type="entry name" value="DUF218 DOMAIN-CONTAINING PROTEIN"/>
    <property type="match status" value="1"/>
</dbReference>
<dbReference type="GO" id="GO:0005886">
    <property type="term" value="C:plasma membrane"/>
    <property type="evidence" value="ECO:0007669"/>
    <property type="project" value="TreeGrafter"/>
</dbReference>